<dbReference type="Proteomes" id="UP000434639">
    <property type="component" value="Unassembled WGS sequence"/>
</dbReference>
<dbReference type="PANTHER" id="PTHR33434">
    <property type="entry name" value="DEGV DOMAIN-CONTAINING PROTEIN DR_1986-RELATED"/>
    <property type="match status" value="1"/>
</dbReference>
<evidence type="ECO:0000256" key="2">
    <source>
        <dbReference type="ARBA" id="ARBA00023121"/>
    </source>
</evidence>
<dbReference type="InterPro" id="IPR050270">
    <property type="entry name" value="DegV_domain_contain"/>
</dbReference>
<dbReference type="Gene3D" id="3.40.50.10170">
    <property type="match status" value="1"/>
</dbReference>
<dbReference type="PROSITE" id="PS51482">
    <property type="entry name" value="DEGV"/>
    <property type="match status" value="1"/>
</dbReference>
<dbReference type="InterPro" id="IPR043168">
    <property type="entry name" value="DegV_C"/>
</dbReference>
<dbReference type="Gene3D" id="3.30.1180.10">
    <property type="match status" value="1"/>
</dbReference>
<dbReference type="EMBL" id="WMIB01000001">
    <property type="protein sequence ID" value="MTH52067.1"/>
    <property type="molecule type" value="Genomic_DNA"/>
</dbReference>
<dbReference type="Pfam" id="PF02645">
    <property type="entry name" value="DegV"/>
    <property type="match status" value="1"/>
</dbReference>
<comment type="caution">
    <text evidence="3">The sequence shown here is derived from an EMBL/GenBank/DDBJ whole genome shotgun (WGS) entry which is preliminary data.</text>
</comment>
<gene>
    <name evidence="3" type="ORF">GKZ89_01520</name>
</gene>
<organism evidence="3 4">
    <name type="scientific">Metabacillus mangrovi</name>
    <dbReference type="NCBI Taxonomy" id="1491830"/>
    <lineage>
        <taxon>Bacteria</taxon>
        <taxon>Bacillati</taxon>
        <taxon>Bacillota</taxon>
        <taxon>Bacilli</taxon>
        <taxon>Bacillales</taxon>
        <taxon>Bacillaceae</taxon>
        <taxon>Metabacillus</taxon>
    </lineage>
</organism>
<evidence type="ECO:0000313" key="4">
    <source>
        <dbReference type="Proteomes" id="UP000434639"/>
    </source>
</evidence>
<protein>
    <submittedName>
        <fullName evidence="3">DegV family EDD domain-containing protein</fullName>
    </submittedName>
</protein>
<dbReference type="InterPro" id="IPR003797">
    <property type="entry name" value="DegV"/>
</dbReference>
<dbReference type="SUPFAM" id="SSF82549">
    <property type="entry name" value="DAK1/DegV-like"/>
    <property type="match status" value="1"/>
</dbReference>
<accession>A0A7X2S1J1</accession>
<reference evidence="3 4" key="1">
    <citation type="journal article" date="2017" name="Int. J. Syst. Evol. Microbiol.">
        <title>Bacillus mangrovi sp. nov., isolated from a sediment sample from a mangrove forest.</title>
        <authorList>
            <person name="Gupta V."/>
            <person name="Singh P.K."/>
            <person name="Korpole S."/>
            <person name="Tanuku N.R.S."/>
            <person name="Pinnaka A.K."/>
        </authorList>
    </citation>
    <scope>NUCLEOTIDE SEQUENCE [LARGE SCALE GENOMIC DNA]</scope>
    <source>
        <strain evidence="3 4">KCTC 33872</strain>
    </source>
</reference>
<dbReference type="GO" id="GO:0008289">
    <property type="term" value="F:lipid binding"/>
    <property type="evidence" value="ECO:0007669"/>
    <property type="project" value="UniProtKB-KW"/>
</dbReference>
<dbReference type="AlphaFoldDB" id="A0A7X2S1J1"/>
<dbReference type="RefSeq" id="WP_162356348.1">
    <property type="nucleotide sequence ID" value="NZ_WMIB01000001.1"/>
</dbReference>
<proteinExistence type="predicted"/>
<evidence type="ECO:0000313" key="3">
    <source>
        <dbReference type="EMBL" id="MTH52067.1"/>
    </source>
</evidence>
<dbReference type="PANTHER" id="PTHR33434:SF8">
    <property type="entry name" value="DEGV DOMAIN-CONTAINING PROTEIN SPR1019"/>
    <property type="match status" value="1"/>
</dbReference>
<name>A0A7X2S1J1_9BACI</name>
<evidence type="ECO:0000256" key="1">
    <source>
        <dbReference type="ARBA" id="ARBA00003238"/>
    </source>
</evidence>
<keyword evidence="4" id="KW-1185">Reference proteome</keyword>
<keyword evidence="2" id="KW-0446">Lipid-binding</keyword>
<comment type="function">
    <text evidence="1">May bind long-chain fatty acids, such as palmitate, and may play a role in lipid transport or fatty acid metabolism.</text>
</comment>
<dbReference type="NCBIfam" id="TIGR00762">
    <property type="entry name" value="DegV"/>
    <property type="match status" value="1"/>
</dbReference>
<sequence>MKKIVIVTDSTTDLDRKVIEEYDIKVIPLAIQIDSETYIDRVDITPEEFLEKMAAANELPKSSQPAVGNFTELYSSLLNEADEIISIHMTSGMSGTYQTACSAAEMTGGNITVVDSQFISKALGFQVVEAARMAKEGSGKEEILERIQAIKNATKLFVTVDTLENLVKGGRIGRGKAMIGSLLNIKPIASLQDGVYTPVAKVRSHSQIVKYLAKQFGDDVKGKTAKAIGIAHADALELANSLKEAILHISPDLPVDISYTTPVVSTHTGPGAIGFMYYAE</sequence>